<dbReference type="Pfam" id="PF05161">
    <property type="entry name" value="MOFRL"/>
    <property type="match status" value="1"/>
</dbReference>
<gene>
    <name evidence="3" type="ORF">A3A96_02245</name>
</gene>
<name>A0A1G2TYE2_9BACT</name>
<protein>
    <recommendedName>
        <fullName evidence="5">Glycerate kinase</fullName>
    </recommendedName>
</protein>
<dbReference type="GO" id="GO:0008887">
    <property type="term" value="F:glycerate kinase activity"/>
    <property type="evidence" value="ECO:0007669"/>
    <property type="project" value="InterPro"/>
</dbReference>
<dbReference type="Proteomes" id="UP000177707">
    <property type="component" value="Unassembled WGS sequence"/>
</dbReference>
<dbReference type="Gene3D" id="3.40.50.10180">
    <property type="entry name" value="Glycerate kinase, MOFRL-like N-terminal domain"/>
    <property type="match status" value="1"/>
</dbReference>
<evidence type="ECO:0008006" key="5">
    <source>
        <dbReference type="Google" id="ProtNLM"/>
    </source>
</evidence>
<evidence type="ECO:0000259" key="1">
    <source>
        <dbReference type="Pfam" id="PF05161"/>
    </source>
</evidence>
<dbReference type="InterPro" id="IPR025286">
    <property type="entry name" value="MOFRL_assoc_dom"/>
</dbReference>
<feature type="domain" description="MOFRL-associated" evidence="2">
    <location>
        <begin position="21"/>
        <end position="245"/>
    </location>
</feature>
<evidence type="ECO:0000313" key="3">
    <source>
        <dbReference type="EMBL" id="OHB02254.1"/>
    </source>
</evidence>
<dbReference type="STRING" id="1802758.A3A96_02245"/>
<dbReference type="SUPFAM" id="SSF82544">
    <property type="entry name" value="GckA/TtuD-like"/>
    <property type="match status" value="1"/>
</dbReference>
<dbReference type="EMBL" id="MHWB01000005">
    <property type="protein sequence ID" value="OHB02254.1"/>
    <property type="molecule type" value="Genomic_DNA"/>
</dbReference>
<dbReference type="Gene3D" id="3.40.1480.10">
    <property type="entry name" value="MOFRL domain"/>
    <property type="match status" value="1"/>
</dbReference>
<dbReference type="InterPro" id="IPR037035">
    <property type="entry name" value="GK-like_C_sf"/>
</dbReference>
<dbReference type="AlphaFoldDB" id="A0A1G2TYE2"/>
<reference evidence="3 4" key="1">
    <citation type="journal article" date="2016" name="Nat. Commun.">
        <title>Thousands of microbial genomes shed light on interconnected biogeochemical processes in an aquifer system.</title>
        <authorList>
            <person name="Anantharaman K."/>
            <person name="Brown C.T."/>
            <person name="Hug L.A."/>
            <person name="Sharon I."/>
            <person name="Castelle C.J."/>
            <person name="Probst A.J."/>
            <person name="Thomas B.C."/>
            <person name="Singh A."/>
            <person name="Wilkins M.J."/>
            <person name="Karaoz U."/>
            <person name="Brodie E.L."/>
            <person name="Williams K.H."/>
            <person name="Hubbard S.S."/>
            <person name="Banfield J.F."/>
        </authorList>
    </citation>
    <scope>NUCLEOTIDE SEQUENCE [LARGE SCALE GENOMIC DNA]</scope>
</reference>
<dbReference type="GO" id="GO:0005737">
    <property type="term" value="C:cytoplasm"/>
    <property type="evidence" value="ECO:0007669"/>
    <property type="project" value="TreeGrafter"/>
</dbReference>
<dbReference type="PANTHER" id="PTHR12227">
    <property type="entry name" value="GLYCERATE KINASE"/>
    <property type="match status" value="1"/>
</dbReference>
<dbReference type="InterPro" id="IPR038614">
    <property type="entry name" value="GK_N_sf"/>
</dbReference>
<dbReference type="PANTHER" id="PTHR12227:SF0">
    <property type="entry name" value="GLYCERATE KINASE"/>
    <property type="match status" value="1"/>
</dbReference>
<evidence type="ECO:0000313" key="4">
    <source>
        <dbReference type="Proteomes" id="UP000177707"/>
    </source>
</evidence>
<sequence>MSIILNKDELLESNSKLRRDALQILEAGYSAINTEKILRSQITLEEGGALCIENTGFQCSFYERIFFVGIGKCAFEGAEVIEDILGDQLTDGVVIDVKIGSLKKIRCYQGTHPYPSEANVFATREILEMIKGVTERDLVLVLISGGGSSLLCQPHNISVENLIEITKTLTQRGADIFELNTVRKHLSLVQGGNLAKLCFPSQVVSLIFSDVLGNDISMIASGPTIIDTTSKEDAGKILKKYEIQNYEITETPKDQKYFDNVKNVLVCSNQNALIAMKSKAEELGFNTSIETEKLSGDASEVGKELATKEIRAKTCLLFGGETTVKIMGEGGMGGRNQEMALSALPLIKPNSVLICAASDGWDNTPHAGALVDSELFEKAKNLNLSPEKFLAKSDSYNFFKQVEDGALCTGRLGSNVSDLYIMLYE</sequence>
<feature type="domain" description="MOFRL" evidence="1">
    <location>
        <begin position="315"/>
        <end position="418"/>
    </location>
</feature>
<accession>A0A1G2TYE2</accession>
<organism evidence="3 4">
    <name type="scientific">Candidatus Zambryskibacteria bacterium RIFCSPLOWO2_01_FULL_39_39</name>
    <dbReference type="NCBI Taxonomy" id="1802758"/>
    <lineage>
        <taxon>Bacteria</taxon>
        <taxon>Candidatus Zambryskiibacteriota</taxon>
    </lineage>
</organism>
<evidence type="ECO:0000259" key="2">
    <source>
        <dbReference type="Pfam" id="PF13660"/>
    </source>
</evidence>
<dbReference type="Pfam" id="PF13660">
    <property type="entry name" value="DUF4147"/>
    <property type="match status" value="1"/>
</dbReference>
<dbReference type="InterPro" id="IPR007835">
    <property type="entry name" value="MOFRL"/>
</dbReference>
<dbReference type="InterPro" id="IPR039760">
    <property type="entry name" value="MOFRL_protein"/>
</dbReference>
<proteinExistence type="predicted"/>
<comment type="caution">
    <text evidence="3">The sequence shown here is derived from an EMBL/GenBank/DDBJ whole genome shotgun (WGS) entry which is preliminary data.</text>
</comment>